<organism evidence="3 4">
    <name type="scientific">Madurella mycetomatis</name>
    <dbReference type="NCBI Taxonomy" id="100816"/>
    <lineage>
        <taxon>Eukaryota</taxon>
        <taxon>Fungi</taxon>
        <taxon>Dikarya</taxon>
        <taxon>Ascomycota</taxon>
        <taxon>Pezizomycotina</taxon>
        <taxon>Sordariomycetes</taxon>
        <taxon>Sordariomycetidae</taxon>
        <taxon>Sordariales</taxon>
        <taxon>Sordariales incertae sedis</taxon>
        <taxon>Madurella</taxon>
    </lineage>
</organism>
<proteinExistence type="predicted"/>
<dbReference type="AlphaFoldDB" id="A0A175WI59"/>
<dbReference type="PANTHER" id="PTHR38788">
    <property type="entry name" value="CLR5 DOMAIN-CONTAINING PROTEIN"/>
    <property type="match status" value="1"/>
</dbReference>
<dbReference type="Pfam" id="PF14420">
    <property type="entry name" value="Clr5"/>
    <property type="match status" value="1"/>
</dbReference>
<dbReference type="PANTHER" id="PTHR38788:SF3">
    <property type="entry name" value="CLR5 DOMAIN-CONTAINING PROTEIN"/>
    <property type="match status" value="1"/>
</dbReference>
<evidence type="ECO:0000259" key="2">
    <source>
        <dbReference type="Pfam" id="PF14420"/>
    </source>
</evidence>
<feature type="compositionally biased region" description="Basic and acidic residues" evidence="1">
    <location>
        <begin position="37"/>
        <end position="51"/>
    </location>
</feature>
<evidence type="ECO:0000313" key="4">
    <source>
        <dbReference type="Proteomes" id="UP000078237"/>
    </source>
</evidence>
<dbReference type="VEuPathDB" id="FungiDB:MMYC01_200277"/>
<accession>A0A175WI59</accession>
<sequence length="582" mass="66320">MDRSVSPDDDGGPLALLAAAQSVTGLALDDDDPGTFIKEESSSPIPDDHKPLVLTRMRQPPKFKPGLASRKLSGTAQHHLAKPAKHGRTAAASKAAVIRGGHPPQVPAQPVVPRRIEDWEPWKGVLHELYITQNRILRDIITIMETEYNLRATPKMYKNQFARWGFFKYAVKRRPRTKTESPTEQHLDDSPDGGAVILSRDTLMYDSDGSRGMQVGLTAVRRFLHGHLDLDPANLTIEEVAGFIDPCYRYFKTAMDLFDLKENIAGGRVLRLAFLQIERKISTPTMKSFSDLCFLVPHLLLESNRKDILAAYLRYLTRLVTVKFGKHPVTELAASLAGMVDHPEQVMRYLMLLSQVNSDTISNVSGILERTARWARYQYLACQRTNMTPRDDAGPWQQQQQLLQQQQQPLAAATTTTATTAVVSARRDQLDHRMIRLEAQSVYWAQNLVMRDPESDELAEQWLWRRFGEGFASRCEALIAKLHARAAGGEFSPYFAKMVECLYIGWLSDYYETVGDWEKVFEWGRRGLALSKDEQYVIWSIHLEELMRRHGSLDEAEELKRRRRAHSWLERVRVEVDKLSIA</sequence>
<comment type="caution">
    <text evidence="3">The sequence shown here is derived from an EMBL/GenBank/DDBJ whole genome shotgun (WGS) entry which is preliminary data.</text>
</comment>
<dbReference type="STRING" id="100816.A0A175WI59"/>
<reference evidence="3 4" key="1">
    <citation type="journal article" date="2016" name="Genome Announc.">
        <title>Genome Sequence of Madurella mycetomatis mm55, Isolated from a Human Mycetoma Case in Sudan.</title>
        <authorList>
            <person name="Smit S."/>
            <person name="Derks M.F."/>
            <person name="Bervoets S."/>
            <person name="Fahal A."/>
            <person name="van Leeuwen W."/>
            <person name="van Belkum A."/>
            <person name="van de Sande W.W."/>
        </authorList>
    </citation>
    <scope>NUCLEOTIDE SEQUENCE [LARGE SCALE GENOMIC DNA]</scope>
    <source>
        <strain evidence="4">mm55</strain>
    </source>
</reference>
<feature type="region of interest" description="Disordered" evidence="1">
    <location>
        <begin position="27"/>
        <end position="51"/>
    </location>
</feature>
<dbReference type="Proteomes" id="UP000078237">
    <property type="component" value="Unassembled WGS sequence"/>
</dbReference>
<dbReference type="EMBL" id="LCTW02000002">
    <property type="protein sequence ID" value="KXX83275.1"/>
    <property type="molecule type" value="Genomic_DNA"/>
</dbReference>
<keyword evidence="4" id="KW-1185">Reference proteome</keyword>
<protein>
    <recommendedName>
        <fullName evidence="2">Clr5 domain-containing protein</fullName>
    </recommendedName>
</protein>
<gene>
    <name evidence="3" type="ORF">MMYC01_200277</name>
</gene>
<name>A0A175WI59_9PEZI</name>
<evidence type="ECO:0000313" key="3">
    <source>
        <dbReference type="EMBL" id="KXX83275.1"/>
    </source>
</evidence>
<dbReference type="InterPro" id="IPR025676">
    <property type="entry name" value="Clr5_dom"/>
</dbReference>
<dbReference type="OrthoDB" id="5308957at2759"/>
<evidence type="ECO:0000256" key="1">
    <source>
        <dbReference type="SAM" id="MobiDB-lite"/>
    </source>
</evidence>
<feature type="domain" description="Clr5" evidence="2">
    <location>
        <begin position="117"/>
        <end position="168"/>
    </location>
</feature>